<reference evidence="4 5" key="1">
    <citation type="submission" date="2023-10" db="EMBL/GenBank/DDBJ databases">
        <title>Bacteria for the degradation of biodegradable plastic PBAT(Polybutylene adipate terephthalate).</title>
        <authorList>
            <person name="Weon H.-Y."/>
            <person name="Yeon J."/>
        </authorList>
    </citation>
    <scope>NUCLEOTIDE SEQUENCE [LARGE SCALE GENOMIC DNA]</scope>
    <source>
        <strain evidence="4 5">SBD 7-3</strain>
    </source>
</reference>
<proteinExistence type="inferred from homology"/>
<dbReference type="SUPFAM" id="SSF51735">
    <property type="entry name" value="NAD(P)-binding Rossmann-fold domains"/>
    <property type="match status" value="1"/>
</dbReference>
<dbReference type="PANTHER" id="PTHR43000">
    <property type="entry name" value="DTDP-D-GLUCOSE 4,6-DEHYDRATASE-RELATED"/>
    <property type="match status" value="1"/>
</dbReference>
<evidence type="ECO:0000313" key="4">
    <source>
        <dbReference type="EMBL" id="WOB07270.1"/>
    </source>
</evidence>
<evidence type="ECO:0000256" key="1">
    <source>
        <dbReference type="ARBA" id="ARBA00005125"/>
    </source>
</evidence>
<dbReference type="InterPro" id="IPR001509">
    <property type="entry name" value="Epimerase_deHydtase"/>
</dbReference>
<gene>
    <name evidence="4" type="ORF">RXV79_20410</name>
</gene>
<evidence type="ECO:0000259" key="3">
    <source>
        <dbReference type="Pfam" id="PF01370"/>
    </source>
</evidence>
<keyword evidence="5" id="KW-1185">Reference proteome</keyword>
<dbReference type="RefSeq" id="WP_316699942.1">
    <property type="nucleotide sequence ID" value="NZ_CP136336.1"/>
</dbReference>
<feature type="domain" description="NAD-dependent epimerase/dehydratase" evidence="3">
    <location>
        <begin position="3"/>
        <end position="127"/>
    </location>
</feature>
<feature type="domain" description="NAD-dependent epimerase/dehydratase" evidence="3">
    <location>
        <begin position="167"/>
        <end position="277"/>
    </location>
</feature>
<comment type="pathway">
    <text evidence="1">Bacterial outer membrane biogenesis; LPS O-antigen biosynthesis.</text>
</comment>
<dbReference type="Gene3D" id="3.40.50.720">
    <property type="entry name" value="NAD(P)-binding Rossmann-like Domain"/>
    <property type="match status" value="1"/>
</dbReference>
<organism evidence="4 5">
    <name type="scientific">Piscinibacter gummiphilus</name>
    <dbReference type="NCBI Taxonomy" id="946333"/>
    <lineage>
        <taxon>Bacteria</taxon>
        <taxon>Pseudomonadati</taxon>
        <taxon>Pseudomonadota</taxon>
        <taxon>Betaproteobacteria</taxon>
        <taxon>Burkholderiales</taxon>
        <taxon>Sphaerotilaceae</taxon>
        <taxon>Piscinibacter</taxon>
    </lineage>
</organism>
<accession>A0ABZ0CQK9</accession>
<dbReference type="InterPro" id="IPR036291">
    <property type="entry name" value="NAD(P)-bd_dom_sf"/>
</dbReference>
<name>A0ABZ0CQK9_9BURK</name>
<evidence type="ECO:0000256" key="2">
    <source>
        <dbReference type="ARBA" id="ARBA00007637"/>
    </source>
</evidence>
<dbReference type="Proteomes" id="UP001303946">
    <property type="component" value="Chromosome"/>
</dbReference>
<comment type="similarity">
    <text evidence="2">Belongs to the NAD(P)-dependent epimerase/dehydratase family.</text>
</comment>
<dbReference type="EMBL" id="CP136336">
    <property type="protein sequence ID" value="WOB07270.1"/>
    <property type="molecule type" value="Genomic_DNA"/>
</dbReference>
<dbReference type="Pfam" id="PF01370">
    <property type="entry name" value="Epimerase"/>
    <property type="match status" value="2"/>
</dbReference>
<sequence length="374" mass="41432">MRVLITGGAGFIGSHTADALLREGYQVRVLDSLEEPVHPGHAKPAYLDPRIEFIKGDVRNEAVLLDALRGSDYVYHLAAFQDYLPTFSRFFDVNVTSTALIYELIVREKLPVKKVIVASSQAALGEGLYHDANGKPVLPDIRPTEQLERGVWEVQAPKGTTGPLKWQPTDETVANPQNQYGLSKIAEERVALSLGKRYGIPSVAMRYSIVQGPRQSFYNAYSGACRVFSLSFHLGREPMIYEDGQQVRDFVNVQDVVDANLLVLRDERADYEMFNVGGDKAHTVASFATVVAEVFGAKGYQAAPCGKFRFGDTRHICSDVSKLKSLGWKPTRTVHESVEAYKAWLSTADNAAQILDYCNQQMAALNVVRDVNKA</sequence>
<protein>
    <submittedName>
        <fullName evidence="4">SDR family NAD(P)-dependent oxidoreductase</fullName>
    </submittedName>
</protein>
<evidence type="ECO:0000313" key="5">
    <source>
        <dbReference type="Proteomes" id="UP001303946"/>
    </source>
</evidence>